<dbReference type="PANTHER" id="PTHR30146">
    <property type="entry name" value="LACI-RELATED TRANSCRIPTIONAL REPRESSOR"/>
    <property type="match status" value="1"/>
</dbReference>
<dbReference type="InterPro" id="IPR010982">
    <property type="entry name" value="Lambda_DNA-bd_dom_sf"/>
</dbReference>
<dbReference type="GO" id="GO:0000976">
    <property type="term" value="F:transcription cis-regulatory region binding"/>
    <property type="evidence" value="ECO:0007669"/>
    <property type="project" value="TreeGrafter"/>
</dbReference>
<protein>
    <submittedName>
        <fullName evidence="5">Probable transcriptional regulator, LacI family</fullName>
    </submittedName>
</protein>
<dbReference type="Gene3D" id="1.10.260.40">
    <property type="entry name" value="lambda repressor-like DNA-binding domains"/>
    <property type="match status" value="1"/>
</dbReference>
<dbReference type="SUPFAM" id="SSF53822">
    <property type="entry name" value="Periplasmic binding protein-like I"/>
    <property type="match status" value="1"/>
</dbReference>
<dbReference type="OrthoDB" id="9803256at2"/>
<dbReference type="CDD" id="cd06267">
    <property type="entry name" value="PBP1_LacI_sugar_binding-like"/>
    <property type="match status" value="1"/>
</dbReference>
<dbReference type="Pfam" id="PF13377">
    <property type="entry name" value="Peripla_BP_3"/>
    <property type="match status" value="1"/>
</dbReference>
<keyword evidence="6" id="KW-1185">Reference proteome</keyword>
<organism evidence="5 6">
    <name type="scientific">Tenacibaculum jejuense</name>
    <dbReference type="NCBI Taxonomy" id="584609"/>
    <lineage>
        <taxon>Bacteria</taxon>
        <taxon>Pseudomonadati</taxon>
        <taxon>Bacteroidota</taxon>
        <taxon>Flavobacteriia</taxon>
        <taxon>Flavobacteriales</taxon>
        <taxon>Flavobacteriaceae</taxon>
        <taxon>Tenacibaculum</taxon>
    </lineage>
</organism>
<keyword evidence="2" id="KW-0238">DNA-binding</keyword>
<dbReference type="AlphaFoldDB" id="A0A238UC01"/>
<dbReference type="KEGG" id="tje:TJEJU_2916"/>
<dbReference type="CDD" id="cd01392">
    <property type="entry name" value="HTH_LacI"/>
    <property type="match status" value="1"/>
</dbReference>
<dbReference type="RefSeq" id="WP_095073243.1">
    <property type="nucleotide sequence ID" value="NZ_LT899436.1"/>
</dbReference>
<keyword evidence="1" id="KW-0805">Transcription regulation</keyword>
<dbReference type="Pfam" id="PF00356">
    <property type="entry name" value="LacI"/>
    <property type="match status" value="1"/>
</dbReference>
<evidence type="ECO:0000256" key="2">
    <source>
        <dbReference type="ARBA" id="ARBA00023125"/>
    </source>
</evidence>
<evidence type="ECO:0000313" key="5">
    <source>
        <dbReference type="EMBL" id="SNR16585.1"/>
    </source>
</evidence>
<evidence type="ECO:0000313" key="6">
    <source>
        <dbReference type="Proteomes" id="UP000215214"/>
    </source>
</evidence>
<reference evidence="5 6" key="1">
    <citation type="submission" date="2017-07" db="EMBL/GenBank/DDBJ databases">
        <authorList>
            <person name="Sun Z.S."/>
            <person name="Albrecht U."/>
            <person name="Echele G."/>
            <person name="Lee C.C."/>
        </authorList>
    </citation>
    <scope>NUCLEOTIDE SEQUENCE [LARGE SCALE GENOMIC DNA]</scope>
    <source>
        <strain evidence="6">type strain: KCTC 22618</strain>
    </source>
</reference>
<dbReference type="Proteomes" id="UP000215214">
    <property type="component" value="Chromosome TJEJU"/>
</dbReference>
<keyword evidence="3" id="KW-0804">Transcription</keyword>
<dbReference type="PANTHER" id="PTHR30146:SF109">
    <property type="entry name" value="HTH-TYPE TRANSCRIPTIONAL REGULATOR GALS"/>
    <property type="match status" value="1"/>
</dbReference>
<evidence type="ECO:0000256" key="1">
    <source>
        <dbReference type="ARBA" id="ARBA00023015"/>
    </source>
</evidence>
<sequence>MKSNVTLKDIAKLLNVSTSTVSKALNNSYEISEETTKKVKELASNLNYIPNDVARSLKSNVTKRIGVIVPNVLDDFFAKIIHAIEREANRFNYKLIICLSNDVLNKEADSVSFLLNGSVDGILISLAEETQNKNNFTHFKNLTRRNFPLVMFDRVSKEINCDKVTVNDFETTYDAVKYLIQRNRKHIAFLSTITTTSVGELRTQGYCKALKDELFATPNLINITDYNEFESKLTTALQQHKIDALITADQLSAICAINIIQKKGLHVPNDISVIGFTDGSIPKYTLPSLTTINQKPEEMGKLAFKTLMKRIQNKNLEVKNLVIETELVKRASTN</sequence>
<dbReference type="PROSITE" id="PS50932">
    <property type="entry name" value="HTH_LACI_2"/>
    <property type="match status" value="1"/>
</dbReference>
<dbReference type="SMART" id="SM00354">
    <property type="entry name" value="HTH_LACI"/>
    <property type="match status" value="1"/>
</dbReference>
<dbReference type="Gene3D" id="3.40.50.2300">
    <property type="match status" value="2"/>
</dbReference>
<dbReference type="EMBL" id="LT899436">
    <property type="protein sequence ID" value="SNR16585.1"/>
    <property type="molecule type" value="Genomic_DNA"/>
</dbReference>
<dbReference type="GO" id="GO:0003700">
    <property type="term" value="F:DNA-binding transcription factor activity"/>
    <property type="evidence" value="ECO:0007669"/>
    <property type="project" value="TreeGrafter"/>
</dbReference>
<dbReference type="InterPro" id="IPR000843">
    <property type="entry name" value="HTH_LacI"/>
</dbReference>
<dbReference type="InterPro" id="IPR046335">
    <property type="entry name" value="LacI/GalR-like_sensor"/>
</dbReference>
<feature type="domain" description="HTH lacI-type" evidence="4">
    <location>
        <begin position="5"/>
        <end position="59"/>
    </location>
</feature>
<proteinExistence type="predicted"/>
<name>A0A238UC01_9FLAO</name>
<accession>A0A238UC01</accession>
<gene>
    <name evidence="5" type="ORF">TJEJU_2916</name>
</gene>
<evidence type="ECO:0000256" key="3">
    <source>
        <dbReference type="ARBA" id="ARBA00023163"/>
    </source>
</evidence>
<evidence type="ECO:0000259" key="4">
    <source>
        <dbReference type="PROSITE" id="PS50932"/>
    </source>
</evidence>
<dbReference type="SUPFAM" id="SSF47413">
    <property type="entry name" value="lambda repressor-like DNA-binding domains"/>
    <property type="match status" value="1"/>
</dbReference>
<dbReference type="InterPro" id="IPR028082">
    <property type="entry name" value="Peripla_BP_I"/>
</dbReference>